<dbReference type="OMA" id="YIVSACQ"/>
<dbReference type="GO" id="GO:0005666">
    <property type="term" value="C:RNA polymerase III complex"/>
    <property type="evidence" value="ECO:0007669"/>
    <property type="project" value="UniProtKB-UniRule"/>
</dbReference>
<dbReference type="PIRSF" id="PIRSF000777">
    <property type="entry name" value="RNA_polIII_C31"/>
    <property type="match status" value="1"/>
</dbReference>
<dbReference type="KEGG" id="obi:106883453"/>
<evidence type="ECO:0000256" key="3">
    <source>
        <dbReference type="ARBA" id="ARBA00023242"/>
    </source>
</evidence>
<comment type="function">
    <text evidence="4">DNA-dependent RNA polymerase catalyzes the transcription of DNA into RNA using the four ribonucleoside triphosphates as substrates. Specific peripheric component of RNA polymerase III which synthesizes small RNAs, such as 5S rRNA and tRNAs.</text>
</comment>
<evidence type="ECO:0000256" key="5">
    <source>
        <dbReference type="SAM" id="MobiDB-lite"/>
    </source>
</evidence>
<name>A0A0L8FHI2_OCTBM</name>
<dbReference type="PANTHER" id="PTHR15367:SF2">
    <property type="entry name" value="DNA-DIRECTED RNA POLYMERASE III SUBUNIT"/>
    <property type="match status" value="1"/>
</dbReference>
<protein>
    <recommendedName>
        <fullName evidence="4">DNA-directed RNA polymerase III subunit</fullName>
    </recommendedName>
</protein>
<accession>A0A0L8FHI2</accession>
<dbReference type="InterPro" id="IPR024661">
    <property type="entry name" value="RNA_pol_III_Rpc31"/>
</dbReference>
<organism evidence="6">
    <name type="scientific">Octopus bimaculoides</name>
    <name type="common">California two-spotted octopus</name>
    <dbReference type="NCBI Taxonomy" id="37653"/>
    <lineage>
        <taxon>Eukaryota</taxon>
        <taxon>Metazoa</taxon>
        <taxon>Spiralia</taxon>
        <taxon>Lophotrochozoa</taxon>
        <taxon>Mollusca</taxon>
        <taxon>Cephalopoda</taxon>
        <taxon>Coleoidea</taxon>
        <taxon>Octopodiformes</taxon>
        <taxon>Octopoda</taxon>
        <taxon>Incirrata</taxon>
        <taxon>Octopodidae</taxon>
        <taxon>Octopus</taxon>
    </lineage>
</organism>
<sequence>MAGRGRGRGGATFNIGILGFNRGDALPQPIHQPPPLFPPLELKAVPLLQGEEYDYMLALKQEFRGTIRESPFYLKVTEKKKDIHRYSDKYQFSSNDGNSCFQPGLIYWDRLPPELKTLKKKLKKVRFTPKPNVPTKAEAAEVLKTLESLEKKDVNPDENETEENEGEDNELEEYYEEEEEEEDNDYNLNYFDNGEDYGDDDDDDVDEGPTY</sequence>
<gene>
    <name evidence="6" type="ORF">OCBIM_22021403mg</name>
</gene>
<proteinExistence type="inferred from homology"/>
<reference evidence="6" key="1">
    <citation type="submission" date="2015-07" db="EMBL/GenBank/DDBJ databases">
        <title>MeaNS - Measles Nucleotide Surveillance Program.</title>
        <authorList>
            <person name="Tran T."/>
            <person name="Druce J."/>
        </authorList>
    </citation>
    <scope>NUCLEOTIDE SEQUENCE</scope>
    <source>
        <strain evidence="6">UCB-OBI-ISO-001</strain>
        <tissue evidence="6">Gonad</tissue>
    </source>
</reference>
<comment type="similarity">
    <text evidence="2 4">Belongs to the eukaryotic RPC7 RNA polymerase subunit family.</text>
</comment>
<dbReference type="AlphaFoldDB" id="A0A0L8FHI2"/>
<feature type="compositionally biased region" description="Acidic residues" evidence="5">
    <location>
        <begin position="193"/>
        <end position="211"/>
    </location>
</feature>
<evidence type="ECO:0000256" key="4">
    <source>
        <dbReference type="PIRNR" id="PIRNR000777"/>
    </source>
</evidence>
<dbReference type="PANTHER" id="PTHR15367">
    <property type="entry name" value="DNA-DIRECTED RNA POLYMERASE III"/>
    <property type="match status" value="1"/>
</dbReference>
<evidence type="ECO:0000313" key="6">
    <source>
        <dbReference type="EMBL" id="KOF62896.1"/>
    </source>
</evidence>
<feature type="region of interest" description="Disordered" evidence="5">
    <location>
        <begin position="146"/>
        <end position="211"/>
    </location>
</feature>
<evidence type="ECO:0000256" key="2">
    <source>
        <dbReference type="ARBA" id="ARBA00008352"/>
    </source>
</evidence>
<dbReference type="EMBL" id="KQ432116">
    <property type="protein sequence ID" value="KOF62896.1"/>
    <property type="molecule type" value="Genomic_DNA"/>
</dbReference>
<dbReference type="OrthoDB" id="5377312at2759"/>
<evidence type="ECO:0000256" key="1">
    <source>
        <dbReference type="ARBA" id="ARBA00004123"/>
    </source>
</evidence>
<comment type="subunit">
    <text evidence="4">Component of the RNA polymerase III (Pol III) complex.</text>
</comment>
<keyword evidence="3 4" id="KW-0539">Nucleus</keyword>
<dbReference type="STRING" id="37653.A0A0L8FHI2"/>
<feature type="compositionally biased region" description="Acidic residues" evidence="5">
    <location>
        <begin position="156"/>
        <end position="185"/>
    </location>
</feature>
<dbReference type="GO" id="GO:0006383">
    <property type="term" value="P:transcription by RNA polymerase III"/>
    <property type="evidence" value="ECO:0007669"/>
    <property type="project" value="UniProtKB-UniRule"/>
</dbReference>
<dbReference type="Pfam" id="PF11705">
    <property type="entry name" value="RNA_pol_3_Rpc31"/>
    <property type="match status" value="1"/>
</dbReference>
<comment type="subcellular location">
    <subcellularLocation>
        <location evidence="1 4">Nucleus</location>
    </subcellularLocation>
</comment>